<evidence type="ECO:0000256" key="2">
    <source>
        <dbReference type="ARBA" id="ARBA00022651"/>
    </source>
</evidence>
<dbReference type="InterPro" id="IPR008979">
    <property type="entry name" value="Galactose-bd-like_sf"/>
</dbReference>
<dbReference type="InterPro" id="IPR005084">
    <property type="entry name" value="CBM6"/>
</dbReference>
<dbReference type="InterPro" id="IPR052176">
    <property type="entry name" value="Glycosyl_Hydrlase_43_Enz"/>
</dbReference>
<evidence type="ECO:0000256" key="1">
    <source>
        <dbReference type="ARBA" id="ARBA00009865"/>
    </source>
</evidence>
<accession>A0ABT5VRV1</accession>
<keyword evidence="5" id="KW-0119">Carbohydrate metabolism</keyword>
<dbReference type="PANTHER" id="PTHR43772">
    <property type="entry name" value="ENDO-1,4-BETA-XYLANASE"/>
    <property type="match status" value="1"/>
</dbReference>
<evidence type="ECO:0000256" key="5">
    <source>
        <dbReference type="ARBA" id="ARBA00023277"/>
    </source>
</evidence>
<comment type="similarity">
    <text evidence="1 7">Belongs to the glycosyl hydrolase 43 family.</text>
</comment>
<dbReference type="Proteomes" id="UP001528920">
    <property type="component" value="Unassembled WGS sequence"/>
</dbReference>
<feature type="chain" id="PRO_5045722291" evidence="8">
    <location>
        <begin position="22"/>
        <end position="447"/>
    </location>
</feature>
<sequence length="447" mass="50486">MKKLGLSLLTIILFAANFAIADNPLVRHMYTADPTARVMNGKLFVFPSTDIKCEEGKGNNGFCMPNYHVFSSENLFDWTDHGVIIDQADVKWGVFDGFGMWAPDCIEKEGKYYYYFPDMPKDTTAFRRIGVAVADNPEGPYTLENDYMKGLDGIDPNVFIDTDGQAYLYWGGGEKLYGAKLKANMKELASEPVVINDLPSKYKEGSFVFERNGIYYFTFPHSPHGTEELAYATGDNPLGPFEYQGFFMKRWTNGCWTNHHSIVEYKGQWMVFYHHKDISNNEHLRSMCADNLNFNEDGSIQEVIPTLRGIGVCPATNEIQIDRYSRIGEKEIQVNRIGSGLPANWQLDYITNDSWVAYDRVNFRDGNLTEVEMNCASAAKGGSVEVRIGGATGKLLAVVKITNTGGWNQWKTFNVKLDKKVSGIQNLVCVFKGEEGNLFNVDWIKFK</sequence>
<dbReference type="Pfam" id="PF04616">
    <property type="entry name" value="Glyco_hydro_43"/>
    <property type="match status" value="1"/>
</dbReference>
<comment type="caution">
    <text evidence="10">The sequence shown here is derived from an EMBL/GenBank/DDBJ whole genome shotgun (WGS) entry which is preliminary data.</text>
</comment>
<keyword evidence="3 8" id="KW-0732">Signal</keyword>
<dbReference type="SUPFAM" id="SSF75005">
    <property type="entry name" value="Arabinanase/levansucrase/invertase"/>
    <property type="match status" value="1"/>
</dbReference>
<dbReference type="PANTHER" id="PTHR43772:SF2">
    <property type="entry name" value="PUTATIVE (AFU_ORTHOLOGUE AFUA_2G04480)-RELATED"/>
    <property type="match status" value="1"/>
</dbReference>
<evidence type="ECO:0000256" key="6">
    <source>
        <dbReference type="ARBA" id="ARBA00023295"/>
    </source>
</evidence>
<evidence type="ECO:0000256" key="4">
    <source>
        <dbReference type="ARBA" id="ARBA00022801"/>
    </source>
</evidence>
<reference evidence="10 11" key="1">
    <citation type="submission" date="2022-01" db="EMBL/GenBank/DDBJ databases">
        <title>Labilibaculum sp. nov, a marine bacterium isolated from Antarctica.</title>
        <authorList>
            <person name="Dai W."/>
        </authorList>
    </citation>
    <scope>NUCLEOTIDE SEQUENCE [LARGE SCALE GENOMIC DNA]</scope>
    <source>
        <strain evidence="10 11">DW002</strain>
    </source>
</reference>
<dbReference type="InterPro" id="IPR006584">
    <property type="entry name" value="Cellulose-bd_IV"/>
</dbReference>
<keyword evidence="6 7" id="KW-0326">Glycosidase</keyword>
<evidence type="ECO:0000259" key="9">
    <source>
        <dbReference type="PROSITE" id="PS51175"/>
    </source>
</evidence>
<dbReference type="CDD" id="cd04084">
    <property type="entry name" value="CBM6_xylanase-like"/>
    <property type="match status" value="1"/>
</dbReference>
<name>A0ABT5VRV1_9BACT</name>
<evidence type="ECO:0000313" key="11">
    <source>
        <dbReference type="Proteomes" id="UP001528920"/>
    </source>
</evidence>
<protein>
    <submittedName>
        <fullName evidence="10">Family 43 glycosylhydrolase</fullName>
    </submittedName>
</protein>
<dbReference type="PROSITE" id="PS51175">
    <property type="entry name" value="CBM6"/>
    <property type="match status" value="1"/>
</dbReference>
<dbReference type="SUPFAM" id="SSF49785">
    <property type="entry name" value="Galactose-binding domain-like"/>
    <property type="match status" value="1"/>
</dbReference>
<feature type="domain" description="CBM6" evidence="9">
    <location>
        <begin position="317"/>
        <end position="447"/>
    </location>
</feature>
<gene>
    <name evidence="10" type="ORF">L3049_05825</name>
</gene>
<evidence type="ECO:0000256" key="7">
    <source>
        <dbReference type="RuleBase" id="RU361187"/>
    </source>
</evidence>
<dbReference type="InterPro" id="IPR006710">
    <property type="entry name" value="Glyco_hydro_43"/>
</dbReference>
<keyword evidence="2" id="KW-0624">Polysaccharide degradation</keyword>
<proteinExistence type="inferred from homology"/>
<dbReference type="InterPro" id="IPR023296">
    <property type="entry name" value="Glyco_hydro_beta-prop_sf"/>
</dbReference>
<dbReference type="EMBL" id="JAKJSC010000001">
    <property type="protein sequence ID" value="MDE5417522.1"/>
    <property type="molecule type" value="Genomic_DNA"/>
</dbReference>
<keyword evidence="11" id="KW-1185">Reference proteome</keyword>
<evidence type="ECO:0000256" key="8">
    <source>
        <dbReference type="SAM" id="SignalP"/>
    </source>
</evidence>
<dbReference type="RefSeq" id="WP_275108862.1">
    <property type="nucleotide sequence ID" value="NZ_JAKJSC010000001.1"/>
</dbReference>
<organism evidence="10 11">
    <name type="scientific">Paralabilibaculum antarcticum</name>
    <dbReference type="NCBI Taxonomy" id="2912572"/>
    <lineage>
        <taxon>Bacteria</taxon>
        <taxon>Pseudomonadati</taxon>
        <taxon>Bacteroidota</taxon>
        <taxon>Bacteroidia</taxon>
        <taxon>Marinilabiliales</taxon>
        <taxon>Marinifilaceae</taxon>
        <taxon>Paralabilibaculum</taxon>
    </lineage>
</organism>
<dbReference type="Pfam" id="PF03422">
    <property type="entry name" value="CBM_6"/>
    <property type="match status" value="1"/>
</dbReference>
<dbReference type="CDD" id="cd08990">
    <property type="entry name" value="GH43_AXH_like"/>
    <property type="match status" value="1"/>
</dbReference>
<feature type="signal peptide" evidence="8">
    <location>
        <begin position="1"/>
        <end position="21"/>
    </location>
</feature>
<dbReference type="SMART" id="SM00606">
    <property type="entry name" value="CBD_IV"/>
    <property type="match status" value="1"/>
</dbReference>
<dbReference type="Gene3D" id="2.115.10.20">
    <property type="entry name" value="Glycosyl hydrolase domain, family 43"/>
    <property type="match status" value="1"/>
</dbReference>
<keyword evidence="2" id="KW-0858">Xylan degradation</keyword>
<evidence type="ECO:0000256" key="3">
    <source>
        <dbReference type="ARBA" id="ARBA00022729"/>
    </source>
</evidence>
<keyword evidence="4 7" id="KW-0378">Hydrolase</keyword>
<evidence type="ECO:0000313" key="10">
    <source>
        <dbReference type="EMBL" id="MDE5417522.1"/>
    </source>
</evidence>
<dbReference type="Gene3D" id="2.60.120.260">
    <property type="entry name" value="Galactose-binding domain-like"/>
    <property type="match status" value="1"/>
</dbReference>